<reference evidence="1 2" key="1">
    <citation type="submission" date="2016-06" db="EMBL/GenBank/DDBJ databases">
        <authorList>
            <person name="Kjaerup R.B."/>
            <person name="Dalgaard T.S."/>
            <person name="Juul-Madsen H.R."/>
        </authorList>
    </citation>
    <scope>NUCLEOTIDE SEQUENCE [LARGE SCALE GENOMIC DNA]</scope>
    <source>
        <strain evidence="1 2">E2838</strain>
    </source>
</reference>
<organism evidence="1 2">
    <name type="scientific">Mycobacterium scrofulaceum</name>
    <dbReference type="NCBI Taxonomy" id="1783"/>
    <lineage>
        <taxon>Bacteria</taxon>
        <taxon>Bacillati</taxon>
        <taxon>Actinomycetota</taxon>
        <taxon>Actinomycetes</taxon>
        <taxon>Mycobacteriales</taxon>
        <taxon>Mycobacteriaceae</taxon>
        <taxon>Mycobacterium</taxon>
    </lineage>
</organism>
<proteinExistence type="predicted"/>
<accession>A0A1A2VQ76</accession>
<evidence type="ECO:0000313" key="1">
    <source>
        <dbReference type="EMBL" id="OBI02797.1"/>
    </source>
</evidence>
<evidence type="ECO:0000313" key="2">
    <source>
        <dbReference type="Proteomes" id="UP000092207"/>
    </source>
</evidence>
<dbReference type="Proteomes" id="UP000092207">
    <property type="component" value="Unassembled WGS sequence"/>
</dbReference>
<dbReference type="EMBL" id="LZJY01000214">
    <property type="protein sequence ID" value="OBI02797.1"/>
    <property type="molecule type" value="Genomic_DNA"/>
</dbReference>
<dbReference type="AlphaFoldDB" id="A0A1A2VQ76"/>
<comment type="caution">
    <text evidence="1">The sequence shown here is derived from an EMBL/GenBank/DDBJ whole genome shotgun (WGS) entry which is preliminary data.</text>
</comment>
<gene>
    <name evidence="1" type="ORF">A5679_17535</name>
</gene>
<sequence length="95" mass="10515">MAMRVVTTATNTRMLKSVGVMMPAWSPMLSRMSSINPRAFISEPSATDSRRGTFLSHATTVHETPLPRIDSRSIPTVTAHSFGLLTSPIWVFRPE</sequence>
<protein>
    <submittedName>
        <fullName evidence="1">Uncharacterized protein</fullName>
    </submittedName>
</protein>
<name>A0A1A2VQ76_MYCSC</name>